<dbReference type="InterPro" id="IPR011010">
    <property type="entry name" value="DNA_brk_join_enz"/>
</dbReference>
<dbReference type="PANTHER" id="PTHR30349">
    <property type="entry name" value="PHAGE INTEGRASE-RELATED"/>
    <property type="match status" value="1"/>
</dbReference>
<dbReference type="SUPFAM" id="SSF56349">
    <property type="entry name" value="DNA breaking-rejoining enzymes"/>
    <property type="match status" value="1"/>
</dbReference>
<evidence type="ECO:0000259" key="7">
    <source>
        <dbReference type="PROSITE" id="PS51900"/>
    </source>
</evidence>
<proteinExistence type="inferred from homology"/>
<dbReference type="InterPro" id="IPR013762">
    <property type="entry name" value="Integrase-like_cat_sf"/>
</dbReference>
<dbReference type="Pfam" id="PF14657">
    <property type="entry name" value="Arm-DNA-bind_4"/>
    <property type="match status" value="1"/>
</dbReference>
<dbReference type="Proteomes" id="UP000552038">
    <property type="component" value="Unassembled WGS sequence"/>
</dbReference>
<organism evidence="8 9">
    <name type="scientific">Paenibacillus alvei</name>
    <name type="common">Bacillus alvei</name>
    <dbReference type="NCBI Taxonomy" id="44250"/>
    <lineage>
        <taxon>Bacteria</taxon>
        <taxon>Bacillati</taxon>
        <taxon>Bacillota</taxon>
        <taxon>Bacilli</taxon>
        <taxon>Bacillales</taxon>
        <taxon>Paenibacillaceae</taxon>
        <taxon>Paenibacillus</taxon>
    </lineage>
</organism>
<sequence>MAGSVRKEGTTWYYVLERYENGKRKQQKRRGFPTKKEAQKALIEAQNAILTGTFVKPTSMLVQDYLIEWMNAKKHTIGRETAKANLSFINNHIIPEIGHVQLSKLTAHDIQNMIGRLLEKGLASSTVKRIYNITNTSLNKAEKMQLIQKNVAALVDKPKVKRKELSVWSINEVNQFLEAAKQSRYYIAFFLAIMTGMRQGEILGLRWQDVDLDNGKVYIRQTLSHDGKEFNVGAKTRAGVRSITIDAVTCEELAKHRTINELKKKHAEANGIYTDKDLVICTSTGNQLTPRDLVKAFRRILLKTDLSSITFHDLRHTHASLLLMQNIHPKIVSERLGHSSIQMTLDTYSHLMPNMQEEAANELANALFRKN</sequence>
<dbReference type="EMBL" id="JABFOR010000089">
    <property type="protein sequence ID" value="NOJ74164.1"/>
    <property type="molecule type" value="Genomic_DNA"/>
</dbReference>
<dbReference type="PROSITE" id="PS51898">
    <property type="entry name" value="TYR_RECOMBINASE"/>
    <property type="match status" value="1"/>
</dbReference>
<comment type="similarity">
    <text evidence="1">Belongs to the 'phage' integrase family.</text>
</comment>
<reference evidence="8 9" key="1">
    <citation type="submission" date="2020-05" db="EMBL/GenBank/DDBJ databases">
        <title>Whole genome sequencing and identification of novel metabolites from Paenibacillus alvei strain JR949.</title>
        <authorList>
            <person name="Rajendhran J."/>
            <person name="Sree Pranav P."/>
            <person name="Mahalakshmi B."/>
            <person name="Karthikeyan R."/>
        </authorList>
    </citation>
    <scope>NUCLEOTIDE SEQUENCE [LARGE SCALE GENOMIC DNA]</scope>
    <source>
        <strain evidence="8 9">JR949</strain>
    </source>
</reference>
<dbReference type="InterPro" id="IPR050090">
    <property type="entry name" value="Tyrosine_recombinase_XerCD"/>
</dbReference>
<evidence type="ECO:0000259" key="6">
    <source>
        <dbReference type="PROSITE" id="PS51898"/>
    </source>
</evidence>
<dbReference type="InterPro" id="IPR028259">
    <property type="entry name" value="AP2-like_int_N"/>
</dbReference>
<dbReference type="InterPro" id="IPR002104">
    <property type="entry name" value="Integrase_catalytic"/>
</dbReference>
<dbReference type="GO" id="GO:0015074">
    <property type="term" value="P:DNA integration"/>
    <property type="evidence" value="ECO:0007669"/>
    <property type="project" value="UniProtKB-KW"/>
</dbReference>
<gene>
    <name evidence="8" type="ORF">HMI46_27065</name>
</gene>
<feature type="domain" description="Tyr recombinase" evidence="6">
    <location>
        <begin position="163"/>
        <end position="361"/>
    </location>
</feature>
<protein>
    <submittedName>
        <fullName evidence="8">Site-specific integrase</fullName>
    </submittedName>
</protein>
<comment type="caution">
    <text evidence="8">The sequence shown here is derived from an EMBL/GenBank/DDBJ whole genome shotgun (WGS) entry which is preliminary data.</text>
</comment>
<accession>A0AAP7A1Z3</accession>
<dbReference type="PROSITE" id="PS51900">
    <property type="entry name" value="CB"/>
    <property type="match status" value="1"/>
</dbReference>
<dbReference type="AlphaFoldDB" id="A0AAP7A1Z3"/>
<evidence type="ECO:0000256" key="3">
    <source>
        <dbReference type="ARBA" id="ARBA00023125"/>
    </source>
</evidence>
<dbReference type="InterPro" id="IPR010998">
    <property type="entry name" value="Integrase_recombinase_N"/>
</dbReference>
<dbReference type="GO" id="GO:0006310">
    <property type="term" value="P:DNA recombination"/>
    <property type="evidence" value="ECO:0007669"/>
    <property type="project" value="UniProtKB-KW"/>
</dbReference>
<keyword evidence="3 5" id="KW-0238">DNA-binding</keyword>
<evidence type="ECO:0000313" key="8">
    <source>
        <dbReference type="EMBL" id="NOJ74164.1"/>
    </source>
</evidence>
<keyword evidence="4" id="KW-0233">DNA recombination</keyword>
<name>A0AAP7A1Z3_PAEAL</name>
<dbReference type="CDD" id="cd01189">
    <property type="entry name" value="INT_ICEBs1_C_like"/>
    <property type="match status" value="1"/>
</dbReference>
<evidence type="ECO:0000256" key="4">
    <source>
        <dbReference type="ARBA" id="ARBA00023172"/>
    </source>
</evidence>
<evidence type="ECO:0000256" key="2">
    <source>
        <dbReference type="ARBA" id="ARBA00022908"/>
    </source>
</evidence>
<dbReference type="RefSeq" id="WP_171420101.1">
    <property type="nucleotide sequence ID" value="NZ_JABFOR010000089.1"/>
</dbReference>
<dbReference type="InterPro" id="IPR004107">
    <property type="entry name" value="Integrase_SAM-like_N"/>
</dbReference>
<dbReference type="Pfam" id="PF14659">
    <property type="entry name" value="Phage_int_SAM_3"/>
    <property type="match status" value="1"/>
</dbReference>
<dbReference type="Gene3D" id="1.10.443.10">
    <property type="entry name" value="Intergrase catalytic core"/>
    <property type="match status" value="1"/>
</dbReference>
<dbReference type="Pfam" id="PF00589">
    <property type="entry name" value="Phage_integrase"/>
    <property type="match status" value="1"/>
</dbReference>
<dbReference type="GO" id="GO:0003677">
    <property type="term" value="F:DNA binding"/>
    <property type="evidence" value="ECO:0007669"/>
    <property type="project" value="UniProtKB-UniRule"/>
</dbReference>
<evidence type="ECO:0000256" key="1">
    <source>
        <dbReference type="ARBA" id="ARBA00008857"/>
    </source>
</evidence>
<dbReference type="PANTHER" id="PTHR30349:SF64">
    <property type="entry name" value="PROPHAGE INTEGRASE INTD-RELATED"/>
    <property type="match status" value="1"/>
</dbReference>
<evidence type="ECO:0000313" key="9">
    <source>
        <dbReference type="Proteomes" id="UP000552038"/>
    </source>
</evidence>
<feature type="domain" description="Core-binding (CB)" evidence="7">
    <location>
        <begin position="60"/>
        <end position="142"/>
    </location>
</feature>
<dbReference type="Gene3D" id="1.10.150.130">
    <property type="match status" value="1"/>
</dbReference>
<evidence type="ECO:0000256" key="5">
    <source>
        <dbReference type="PROSITE-ProRule" id="PRU01248"/>
    </source>
</evidence>
<dbReference type="InterPro" id="IPR044068">
    <property type="entry name" value="CB"/>
</dbReference>
<keyword evidence="2" id="KW-0229">DNA integration</keyword>